<dbReference type="Proteomes" id="UP000326912">
    <property type="component" value="Unassembled WGS sequence"/>
</dbReference>
<evidence type="ECO:0000313" key="4">
    <source>
        <dbReference type="Proteomes" id="UP000326912"/>
    </source>
</evidence>
<feature type="region of interest" description="Disordered" evidence="1">
    <location>
        <begin position="488"/>
        <end position="517"/>
    </location>
</feature>
<dbReference type="RefSeq" id="WP_151758702.1">
    <property type="nucleotide sequence ID" value="NZ_BKZW01000003.1"/>
</dbReference>
<feature type="compositionally biased region" description="Basic and acidic residues" evidence="1">
    <location>
        <begin position="348"/>
        <end position="361"/>
    </location>
</feature>
<feature type="region of interest" description="Disordered" evidence="1">
    <location>
        <begin position="318"/>
        <end position="369"/>
    </location>
</feature>
<keyword evidence="4" id="KW-1185">Reference proteome</keyword>
<proteinExistence type="predicted"/>
<name>A0A5J4KUY6_9CHLR</name>
<protein>
    <recommendedName>
        <fullName evidence="2">DnaD N-terminal domain-containing protein</fullName>
    </recommendedName>
</protein>
<feature type="domain" description="DnaD N-terminal" evidence="2">
    <location>
        <begin position="41"/>
        <end position="138"/>
    </location>
</feature>
<evidence type="ECO:0000256" key="1">
    <source>
        <dbReference type="SAM" id="MobiDB-lite"/>
    </source>
</evidence>
<dbReference type="Pfam" id="PF21984">
    <property type="entry name" value="DnaD_N"/>
    <property type="match status" value="1"/>
</dbReference>
<gene>
    <name evidence="3" type="ORF">KDW_51640</name>
</gene>
<sequence>MGIIMTQPTTQQLKVLNQPALQPLQEIYDEMILAEGLTVFPVALERYYAKLGMTRAQFDIIKQLLQFWGELGKAPWFGPNDLEENFDKSKRQMQRDLRNLSKDGFIIIHEVDGSDGLHYTQYDCTPFLEMISQLVKLHQHLGTKQKKKPTNLSGLSPFKRGPQMSTSPAPQPEARMSSGTKMSTDLSSHVGTKVSSGTKMSTDSSSQTSTNLSRLALTKPVTDMSGDKYVTVTRPYIRALDVAKVSNSNSKLDNYINIINILFSNSNDTQVQENIPVTDMSLSSKVARHPMADMSLSSKVARHPMADMSENIKTSHVKRTMPIPPPPSQVNKRAVKPSSYQGSTGEQFAERSGRAQPEKIKQIPGGSSRNEIPLPLMSSVALQEASQALHDHNPKISKLYAEQIYGNFVGINRIQDDLSLKNPDASFANLIKYVHHKLKDVDMQALKANHARHGMSLFFTELHACAFEQYKQIKQMREHRHKSLQQPQAVQHSQHTVEKNMPTIPTTPPMTDMSMGSARTKRPMTERGAYLMKQISTESVADSLLALAQERSIFIADKDVEALRTNTASDQLIEKIRTTLLEHVNSAPYPA</sequence>
<comment type="caution">
    <text evidence="3">The sequence shown here is derived from an EMBL/GenBank/DDBJ whole genome shotgun (WGS) entry which is preliminary data.</text>
</comment>
<feature type="compositionally biased region" description="Polar residues" evidence="1">
    <location>
        <begin position="177"/>
        <end position="194"/>
    </location>
</feature>
<reference evidence="3 4" key="1">
    <citation type="submission" date="2019-10" db="EMBL/GenBank/DDBJ databases">
        <title>Dictyobacter vulcani sp. nov., within the class Ktedonobacteria, isolated from soil of volcanic Mt. Zao.</title>
        <authorList>
            <person name="Zheng Y."/>
            <person name="Wang C.M."/>
            <person name="Sakai Y."/>
            <person name="Abe K."/>
            <person name="Yokota A."/>
            <person name="Yabe S."/>
        </authorList>
    </citation>
    <scope>NUCLEOTIDE SEQUENCE [LARGE SCALE GENOMIC DNA]</scope>
    <source>
        <strain evidence="3 4">W12</strain>
    </source>
</reference>
<dbReference type="EMBL" id="BKZW01000003">
    <property type="protein sequence ID" value="GER91002.1"/>
    <property type="molecule type" value="Genomic_DNA"/>
</dbReference>
<evidence type="ECO:0000313" key="3">
    <source>
        <dbReference type="EMBL" id="GER91002.1"/>
    </source>
</evidence>
<feature type="region of interest" description="Disordered" evidence="1">
    <location>
        <begin position="142"/>
        <end position="214"/>
    </location>
</feature>
<dbReference type="InterPro" id="IPR036388">
    <property type="entry name" value="WH-like_DNA-bd_sf"/>
</dbReference>
<feature type="compositionally biased region" description="Low complexity" evidence="1">
    <location>
        <begin position="501"/>
        <end position="515"/>
    </location>
</feature>
<dbReference type="InterPro" id="IPR053843">
    <property type="entry name" value="DnaD_N"/>
</dbReference>
<organism evidence="3 4">
    <name type="scientific">Dictyobacter vulcani</name>
    <dbReference type="NCBI Taxonomy" id="2607529"/>
    <lineage>
        <taxon>Bacteria</taxon>
        <taxon>Bacillati</taxon>
        <taxon>Chloroflexota</taxon>
        <taxon>Ktedonobacteria</taxon>
        <taxon>Ktedonobacterales</taxon>
        <taxon>Dictyobacteraceae</taxon>
        <taxon>Dictyobacter</taxon>
    </lineage>
</organism>
<feature type="compositionally biased region" description="Low complexity" evidence="1">
    <location>
        <begin position="195"/>
        <end position="206"/>
    </location>
</feature>
<evidence type="ECO:0000259" key="2">
    <source>
        <dbReference type="Pfam" id="PF21984"/>
    </source>
</evidence>
<dbReference type="AlphaFoldDB" id="A0A5J4KUY6"/>
<accession>A0A5J4KUY6</accession>
<dbReference type="Gene3D" id="1.10.10.10">
    <property type="entry name" value="Winged helix-like DNA-binding domain superfamily/Winged helix DNA-binding domain"/>
    <property type="match status" value="1"/>
</dbReference>